<evidence type="ECO:0000313" key="2">
    <source>
        <dbReference type="EMBL" id="KAJ2673083.1"/>
    </source>
</evidence>
<sequence length="375" mass="40644">MSADTPPPACPIVLPLSKSLPSTPCPSLSLLTAHQGAPVSDSSGHTGSSCSTSAASSGSASAGSPALQKKDHDFGTGSAGVLQSISAAGKLMWTSMCSAWSAATNSPLAAYGIPISAPLTNWWRWWWMQDSDSASPHSSNPPQYPGFQYGFLRGTFGLPYGGYLVQPPHGALRNALVLSESMNMFSVLGTQREIIEFLRHMRTMIFCKVPSRSFTSEIVVEMYPRPAQHPLSSWCSTIPFLGRWVDIVFSRQRQLVIRAGRSFTPSDFKPLLRIHAPQGLMLCEIAAIVESSASTPRSAYKNGCVDLTRDKALNIKVMGRSRSASLLDLDSDRAWSPFSHDDDDDDYDSCLLPPYRRSEVPRANSASLPPPAYSL</sequence>
<reference evidence="2" key="1">
    <citation type="submission" date="2022-07" db="EMBL/GenBank/DDBJ databases">
        <title>Phylogenomic reconstructions and comparative analyses of Kickxellomycotina fungi.</title>
        <authorList>
            <person name="Reynolds N.K."/>
            <person name="Stajich J.E."/>
            <person name="Barry K."/>
            <person name="Grigoriev I.V."/>
            <person name="Crous P."/>
            <person name="Smith M.E."/>
        </authorList>
    </citation>
    <scope>NUCLEOTIDE SEQUENCE</scope>
    <source>
        <strain evidence="2">NRRL 3115</strain>
    </source>
</reference>
<dbReference type="EMBL" id="JANBTW010000072">
    <property type="protein sequence ID" value="KAJ2673083.1"/>
    <property type="molecule type" value="Genomic_DNA"/>
</dbReference>
<organism evidence="2 3">
    <name type="scientific">Coemansia spiralis</name>
    <dbReference type="NCBI Taxonomy" id="417178"/>
    <lineage>
        <taxon>Eukaryota</taxon>
        <taxon>Fungi</taxon>
        <taxon>Fungi incertae sedis</taxon>
        <taxon>Zoopagomycota</taxon>
        <taxon>Kickxellomycotina</taxon>
        <taxon>Kickxellomycetes</taxon>
        <taxon>Kickxellales</taxon>
        <taxon>Kickxellaceae</taxon>
        <taxon>Coemansia</taxon>
    </lineage>
</organism>
<accession>A0A9W8G5U6</accession>
<protein>
    <submittedName>
        <fullName evidence="2">Uncharacterized protein</fullName>
    </submittedName>
</protein>
<evidence type="ECO:0000313" key="3">
    <source>
        <dbReference type="Proteomes" id="UP001151518"/>
    </source>
</evidence>
<name>A0A9W8G5U6_9FUNG</name>
<gene>
    <name evidence="2" type="ORF">GGI25_004836</name>
</gene>
<dbReference type="OrthoDB" id="5513640at2759"/>
<dbReference type="Proteomes" id="UP001151518">
    <property type="component" value="Unassembled WGS sequence"/>
</dbReference>
<comment type="caution">
    <text evidence="2">The sequence shown here is derived from an EMBL/GenBank/DDBJ whole genome shotgun (WGS) entry which is preliminary data.</text>
</comment>
<feature type="region of interest" description="Disordered" evidence="1">
    <location>
        <begin position="39"/>
        <end position="70"/>
    </location>
</feature>
<dbReference type="AlphaFoldDB" id="A0A9W8G5U6"/>
<feature type="compositionally biased region" description="Low complexity" evidence="1">
    <location>
        <begin position="40"/>
        <end position="64"/>
    </location>
</feature>
<proteinExistence type="predicted"/>
<evidence type="ECO:0000256" key="1">
    <source>
        <dbReference type="SAM" id="MobiDB-lite"/>
    </source>
</evidence>